<dbReference type="GO" id="GO:0043743">
    <property type="term" value="F:LPPG:FO 2-phospho-L-lactate transferase activity"/>
    <property type="evidence" value="ECO:0007669"/>
    <property type="project" value="InterPro"/>
</dbReference>
<dbReference type="CDD" id="cd07187">
    <property type="entry name" value="YvcK_like"/>
    <property type="match status" value="1"/>
</dbReference>
<dbReference type="Gene3D" id="3.40.50.10680">
    <property type="entry name" value="CofD-like domains"/>
    <property type="match status" value="1"/>
</dbReference>
<name>A0AAD4P5X7_PERFH</name>
<dbReference type="PANTHER" id="PTHR31240">
    <property type="entry name" value="MATERNAL EFFECT EMBRYO ARREST 18"/>
    <property type="match status" value="1"/>
</dbReference>
<organism evidence="1 2">
    <name type="scientific">Perilla frutescens var. hirtella</name>
    <name type="common">Perilla citriodora</name>
    <name type="synonym">Perilla setoyensis</name>
    <dbReference type="NCBI Taxonomy" id="608512"/>
    <lineage>
        <taxon>Eukaryota</taxon>
        <taxon>Viridiplantae</taxon>
        <taxon>Streptophyta</taxon>
        <taxon>Embryophyta</taxon>
        <taxon>Tracheophyta</taxon>
        <taxon>Spermatophyta</taxon>
        <taxon>Magnoliopsida</taxon>
        <taxon>eudicotyledons</taxon>
        <taxon>Gunneridae</taxon>
        <taxon>Pentapetalae</taxon>
        <taxon>asterids</taxon>
        <taxon>lamiids</taxon>
        <taxon>Lamiales</taxon>
        <taxon>Lamiaceae</taxon>
        <taxon>Nepetoideae</taxon>
        <taxon>Elsholtzieae</taxon>
        <taxon>Perilla</taxon>
    </lineage>
</organism>
<accession>A0AAD4P5X7</accession>
<dbReference type="SUPFAM" id="SSF142338">
    <property type="entry name" value="CofD-like"/>
    <property type="match status" value="1"/>
</dbReference>
<evidence type="ECO:0000313" key="1">
    <source>
        <dbReference type="EMBL" id="KAH6828084.1"/>
    </source>
</evidence>
<gene>
    <name evidence="1" type="ORF">C2S53_014441</name>
</gene>
<reference evidence="1 2" key="1">
    <citation type="journal article" date="2021" name="Nat. Commun.">
        <title>Incipient diploidization of the medicinal plant Perilla within 10,000 years.</title>
        <authorList>
            <person name="Zhang Y."/>
            <person name="Shen Q."/>
            <person name="Leng L."/>
            <person name="Zhang D."/>
            <person name="Chen S."/>
            <person name="Shi Y."/>
            <person name="Ning Z."/>
            <person name="Chen S."/>
        </authorList>
    </citation>
    <scope>NUCLEOTIDE SEQUENCE [LARGE SCALE GENOMIC DNA]</scope>
    <source>
        <strain evidence="2">cv. PC099</strain>
    </source>
</reference>
<comment type="caution">
    <text evidence="1">The sequence shown here is derived from an EMBL/GenBank/DDBJ whole genome shotgun (WGS) entry which is preliminary data.</text>
</comment>
<dbReference type="PANTHER" id="PTHR31240:SF0">
    <property type="entry name" value="MATERNAL EFFECT EMBRYO ARREST 18"/>
    <property type="match status" value="1"/>
</dbReference>
<dbReference type="InterPro" id="IPR038136">
    <property type="entry name" value="CofD-like_dom_sf"/>
</dbReference>
<dbReference type="EMBL" id="SDAM02000131">
    <property type="protein sequence ID" value="KAH6828084.1"/>
    <property type="molecule type" value="Genomic_DNA"/>
</dbReference>
<keyword evidence="2" id="KW-1185">Reference proteome</keyword>
<dbReference type="Pfam" id="PF01933">
    <property type="entry name" value="CofD"/>
    <property type="match status" value="1"/>
</dbReference>
<proteinExistence type="predicted"/>
<dbReference type="AlphaFoldDB" id="A0AAD4P5X7"/>
<dbReference type="InterPro" id="IPR002882">
    <property type="entry name" value="CofD"/>
</dbReference>
<sequence length="430" mass="46776">MAPFRNSTNVCQCFSASTSADSVPIQPSLLVFSGGTAFNGVVEELRKLTVRVAHVLPVSDDGGSTAEIVRVLGGPAVGDIRSRCLRLSDPSTSEALAVRTLLGHRLPLEAQKAKFEWYDIVEGNHALWTGVSKPFRETIRAFLVYFQDQILRRSDEVFCFSNGSIGNFFFAGARIFFQSLDAAIFLFSRVSQIPTESLVLPVISTNDRLTLGCELWDGTIIRGQNEISHPTNGSLEPINKTNSSARTLPSRIKRVFYMSSEGSNLLHEVFPSANPTVLEQLKSVDCIIYAMGSLFTSICPSLVLRGIGESISSRSCPKVFLLNGTHDRETSGFTASCFVTAITDALNRTHGDPHNSLKDPPSQYINTIFVPKDGQIPIDTDNLSAQGILRVVTVESVHDATAGIIYDPKSLIQSLSDLLTGCTRKNVAAT</sequence>
<dbReference type="Proteomes" id="UP001190926">
    <property type="component" value="Unassembled WGS sequence"/>
</dbReference>
<evidence type="ECO:0000313" key="2">
    <source>
        <dbReference type="Proteomes" id="UP001190926"/>
    </source>
</evidence>
<protein>
    <submittedName>
        <fullName evidence="1">Maternal effect embryo arrest 18</fullName>
    </submittedName>
</protein>